<accession>A0AAD6QEA5</accession>
<dbReference type="Proteomes" id="UP001164929">
    <property type="component" value="Chromosome 8"/>
</dbReference>
<keyword evidence="2" id="KW-1185">Reference proteome</keyword>
<comment type="caution">
    <text evidence="1">The sequence shown here is derived from an EMBL/GenBank/DDBJ whole genome shotgun (WGS) entry which is preliminary data.</text>
</comment>
<dbReference type="EMBL" id="JAQIZT010000008">
    <property type="protein sequence ID" value="KAJ6987800.1"/>
    <property type="molecule type" value="Genomic_DNA"/>
</dbReference>
<organism evidence="1 2">
    <name type="scientific">Populus alba x Populus x berolinensis</name>
    <dbReference type="NCBI Taxonomy" id="444605"/>
    <lineage>
        <taxon>Eukaryota</taxon>
        <taxon>Viridiplantae</taxon>
        <taxon>Streptophyta</taxon>
        <taxon>Embryophyta</taxon>
        <taxon>Tracheophyta</taxon>
        <taxon>Spermatophyta</taxon>
        <taxon>Magnoliopsida</taxon>
        <taxon>eudicotyledons</taxon>
        <taxon>Gunneridae</taxon>
        <taxon>Pentapetalae</taxon>
        <taxon>rosids</taxon>
        <taxon>fabids</taxon>
        <taxon>Malpighiales</taxon>
        <taxon>Salicaceae</taxon>
        <taxon>Saliceae</taxon>
        <taxon>Populus</taxon>
    </lineage>
</organism>
<proteinExistence type="predicted"/>
<dbReference type="AlphaFoldDB" id="A0AAD6QEA5"/>
<sequence length="99" mass="11223">MLHEEQKFLLLVKRPIISLVVDETALVQHFHRAANAETKWKPFLLRTICRVKESLRNANEKAYIPEKVSIGPYRHGTAQVALRAACTPQPKAKPGSIPR</sequence>
<reference evidence="1" key="1">
    <citation type="journal article" date="2023" name="Mol. Ecol. Resour.">
        <title>Chromosome-level genome assembly of a triploid poplar Populus alba 'Berolinensis'.</title>
        <authorList>
            <person name="Chen S."/>
            <person name="Yu Y."/>
            <person name="Wang X."/>
            <person name="Wang S."/>
            <person name="Zhang T."/>
            <person name="Zhou Y."/>
            <person name="He R."/>
            <person name="Meng N."/>
            <person name="Wang Y."/>
            <person name="Liu W."/>
            <person name="Liu Z."/>
            <person name="Liu J."/>
            <person name="Guo Q."/>
            <person name="Huang H."/>
            <person name="Sederoff R.R."/>
            <person name="Wang G."/>
            <person name="Qu G."/>
            <person name="Chen S."/>
        </authorList>
    </citation>
    <scope>NUCLEOTIDE SEQUENCE</scope>
    <source>
        <strain evidence="1">SC-2020</strain>
    </source>
</reference>
<dbReference type="InterPro" id="IPR004158">
    <property type="entry name" value="DUF247_pln"/>
</dbReference>
<evidence type="ECO:0000313" key="2">
    <source>
        <dbReference type="Proteomes" id="UP001164929"/>
    </source>
</evidence>
<dbReference type="Pfam" id="PF03140">
    <property type="entry name" value="DUF247"/>
    <property type="match status" value="1"/>
</dbReference>
<protein>
    <submittedName>
        <fullName evidence="1">Uncharacterized protein</fullName>
    </submittedName>
</protein>
<gene>
    <name evidence="1" type="ORF">NC653_020912</name>
</gene>
<name>A0AAD6QEA5_9ROSI</name>
<evidence type="ECO:0000313" key="1">
    <source>
        <dbReference type="EMBL" id="KAJ6987800.1"/>
    </source>
</evidence>